<dbReference type="Proteomes" id="UP001196565">
    <property type="component" value="Unassembled WGS sequence"/>
</dbReference>
<evidence type="ECO:0000313" key="2">
    <source>
        <dbReference type="EMBL" id="MBW6398115.1"/>
    </source>
</evidence>
<evidence type="ECO:0000313" key="3">
    <source>
        <dbReference type="Proteomes" id="UP001196565"/>
    </source>
</evidence>
<name>A0ABS7A7L6_9PROT</name>
<dbReference type="RefSeq" id="WP_219762733.1">
    <property type="nucleotide sequence ID" value="NZ_JAHYBZ010000003.1"/>
</dbReference>
<evidence type="ECO:0000256" key="1">
    <source>
        <dbReference type="SAM" id="MobiDB-lite"/>
    </source>
</evidence>
<keyword evidence="3" id="KW-1185">Reference proteome</keyword>
<comment type="caution">
    <text evidence="2">The sequence shown here is derived from an EMBL/GenBank/DDBJ whole genome shotgun (WGS) entry which is preliminary data.</text>
</comment>
<proteinExistence type="predicted"/>
<dbReference type="EMBL" id="JAHYBZ010000003">
    <property type="protein sequence ID" value="MBW6398115.1"/>
    <property type="molecule type" value="Genomic_DNA"/>
</dbReference>
<gene>
    <name evidence="2" type="ORF">KPL78_09675</name>
</gene>
<reference evidence="2 3" key="1">
    <citation type="submission" date="2021-07" db="EMBL/GenBank/DDBJ databases">
        <authorList>
            <person name="So Y."/>
        </authorList>
    </citation>
    <scope>NUCLEOTIDE SEQUENCE [LARGE SCALE GENOMIC DNA]</scope>
    <source>
        <strain evidence="2 3">HJA6</strain>
    </source>
</reference>
<evidence type="ECO:0008006" key="4">
    <source>
        <dbReference type="Google" id="ProtNLM"/>
    </source>
</evidence>
<protein>
    <recommendedName>
        <fullName evidence="4">DUF732 domain-containing protein</fullName>
    </recommendedName>
</protein>
<sequence>MIRAIVILLLLLGGLGAGVAWLGQHPPPGSAPARIQGAATPGSAPASGTSAALGTPFGDAVFRWRCTTGLKEAIGDRPGWSFERLASLCLCAADRLREDGPRDIILGPGDVAASLEAAEARLCRRP</sequence>
<feature type="region of interest" description="Disordered" evidence="1">
    <location>
        <begin position="30"/>
        <end position="50"/>
    </location>
</feature>
<feature type="compositionally biased region" description="Low complexity" evidence="1">
    <location>
        <begin position="37"/>
        <end position="50"/>
    </location>
</feature>
<accession>A0ABS7A7L6</accession>
<organism evidence="2 3">
    <name type="scientific">Roseomonas alba</name>
    <dbReference type="NCBI Taxonomy" id="2846776"/>
    <lineage>
        <taxon>Bacteria</taxon>
        <taxon>Pseudomonadati</taxon>
        <taxon>Pseudomonadota</taxon>
        <taxon>Alphaproteobacteria</taxon>
        <taxon>Acetobacterales</taxon>
        <taxon>Roseomonadaceae</taxon>
        <taxon>Roseomonas</taxon>
    </lineage>
</organism>